<dbReference type="AlphaFoldDB" id="A0AAU2VUS8"/>
<proteinExistence type="predicted"/>
<feature type="transmembrane region" description="Helical" evidence="2">
    <location>
        <begin position="162"/>
        <end position="181"/>
    </location>
</feature>
<feature type="transmembrane region" description="Helical" evidence="2">
    <location>
        <begin position="188"/>
        <end position="207"/>
    </location>
</feature>
<keyword evidence="2" id="KW-1133">Transmembrane helix</keyword>
<feature type="transmembrane region" description="Helical" evidence="2">
    <location>
        <begin position="239"/>
        <end position="258"/>
    </location>
</feature>
<organism evidence="3">
    <name type="scientific">Streptomyces sp. NBC_00008</name>
    <dbReference type="NCBI Taxonomy" id="2903610"/>
    <lineage>
        <taxon>Bacteria</taxon>
        <taxon>Bacillati</taxon>
        <taxon>Actinomycetota</taxon>
        <taxon>Actinomycetes</taxon>
        <taxon>Kitasatosporales</taxon>
        <taxon>Streptomycetaceae</taxon>
        <taxon>Streptomyces</taxon>
    </lineage>
</organism>
<feature type="region of interest" description="Disordered" evidence="1">
    <location>
        <begin position="1"/>
        <end position="22"/>
    </location>
</feature>
<evidence type="ECO:0008006" key="4">
    <source>
        <dbReference type="Google" id="ProtNLM"/>
    </source>
</evidence>
<feature type="transmembrane region" description="Helical" evidence="2">
    <location>
        <begin position="128"/>
        <end position="150"/>
    </location>
</feature>
<reference evidence="3" key="1">
    <citation type="submission" date="2022-10" db="EMBL/GenBank/DDBJ databases">
        <title>The complete genomes of actinobacterial strains from the NBC collection.</title>
        <authorList>
            <person name="Joergensen T.S."/>
            <person name="Alvarez Arevalo M."/>
            <person name="Sterndorff E.B."/>
            <person name="Faurdal D."/>
            <person name="Vuksanovic O."/>
            <person name="Mourched A.-S."/>
            <person name="Charusanti P."/>
            <person name="Shaw S."/>
            <person name="Blin K."/>
            <person name="Weber T."/>
        </authorList>
    </citation>
    <scope>NUCLEOTIDE SEQUENCE</scope>
    <source>
        <strain evidence="3">NBC_00008</strain>
    </source>
</reference>
<evidence type="ECO:0000256" key="2">
    <source>
        <dbReference type="SAM" id="Phobius"/>
    </source>
</evidence>
<feature type="transmembrane region" description="Helical" evidence="2">
    <location>
        <begin position="265"/>
        <end position="284"/>
    </location>
</feature>
<dbReference type="EMBL" id="CP108313">
    <property type="protein sequence ID" value="WTW71271.1"/>
    <property type="molecule type" value="Genomic_DNA"/>
</dbReference>
<feature type="transmembrane region" description="Helical" evidence="2">
    <location>
        <begin position="80"/>
        <end position="97"/>
    </location>
</feature>
<feature type="transmembrane region" description="Helical" evidence="2">
    <location>
        <begin position="41"/>
        <end position="60"/>
    </location>
</feature>
<keyword evidence="2" id="KW-0812">Transmembrane</keyword>
<sequence>MTFSTTTDDDARRTGTSSPAAGRAARGRPAVLVLAWTECGLLLRHPAFLAAVALYVAFWIYDLVPGDAAHAYPVLQDESWSVHLPLLLLAAGVLLAANQGALRSHRNLTEPMYDVLVVGRPRRVCAHLLSLLPAALFALLLTAGRIGYLAARAGAVGETRPWDLMAGPVCVLLAGVVGVMLSTLATSAAVAPMALVGLGMLTFAGAVNTSATWRWFGLLAFENENAAPLPAALVHRPSLAHLAWLAALVVLLGAAAVLRAGGRGTVLRVTTALALVAALVAGFTQTRGLSAADKDQVSAYTDHPAAHQRCTTEKGLTICAFPEFAPWTSQWAKVARGVLAYAPGEVAGAPYTIRQRIFPPGGASSNGQPPPLTAWADDDARAGTPKAVTVGTDWSDGAAGGDRRSDAVVEFSTGFAYRTVTGDVPRQPRLTMVCGARATLVLWLAGRATPGSQEALRSTRDRTFGGGISLPLLNSGAGISFEPRAADFAFDLIDHPSQDNATVIKKNWAELTAPDTTVDRAAHLLGVKAPPAIPASGQVAGC</sequence>
<evidence type="ECO:0000256" key="1">
    <source>
        <dbReference type="SAM" id="MobiDB-lite"/>
    </source>
</evidence>
<protein>
    <recommendedName>
        <fullName evidence="4">ABC transporter permease</fullName>
    </recommendedName>
</protein>
<accession>A0AAU2VUS8</accession>
<evidence type="ECO:0000313" key="3">
    <source>
        <dbReference type="EMBL" id="WTW71271.1"/>
    </source>
</evidence>
<name>A0AAU2VUS8_9ACTN</name>
<keyword evidence="2" id="KW-0472">Membrane</keyword>
<gene>
    <name evidence="3" type="ORF">OG398_24880</name>
</gene>